<evidence type="ECO:0000313" key="12">
    <source>
        <dbReference type="EMBL" id="EAS00786.2"/>
    </source>
</evidence>
<evidence type="ECO:0000256" key="9">
    <source>
        <dbReference type="SAM" id="MobiDB-lite"/>
    </source>
</evidence>
<dbReference type="Pfam" id="PF08241">
    <property type="entry name" value="Methyltransf_11"/>
    <property type="match status" value="1"/>
</dbReference>
<accession>I7M2L9</accession>
<organism evidence="12 13">
    <name type="scientific">Tetrahymena thermophila (strain SB210)</name>
    <dbReference type="NCBI Taxonomy" id="312017"/>
    <lineage>
        <taxon>Eukaryota</taxon>
        <taxon>Sar</taxon>
        <taxon>Alveolata</taxon>
        <taxon>Ciliophora</taxon>
        <taxon>Intramacronucleata</taxon>
        <taxon>Oligohymenophorea</taxon>
        <taxon>Hymenostomatida</taxon>
        <taxon>Tetrahymenina</taxon>
        <taxon>Tetrahymenidae</taxon>
        <taxon>Tetrahymena</taxon>
    </lineage>
</organism>
<dbReference type="InterPro" id="IPR029063">
    <property type="entry name" value="SAM-dependent_MTases_sf"/>
</dbReference>
<evidence type="ECO:0000256" key="7">
    <source>
        <dbReference type="ARBA" id="ARBA00022691"/>
    </source>
</evidence>
<keyword evidence="5 12" id="KW-0489">Methyltransferase</keyword>
<dbReference type="FunFam" id="3.40.50.150:FF:000216">
    <property type="entry name" value="S-adenosylmethionine-dependent methyltransferase, putative"/>
    <property type="match status" value="1"/>
</dbReference>
<dbReference type="InterPro" id="IPR013216">
    <property type="entry name" value="Methyltransf_11"/>
</dbReference>
<dbReference type="EMBL" id="GG662608">
    <property type="protein sequence ID" value="EAS00786.2"/>
    <property type="molecule type" value="Genomic_DNA"/>
</dbReference>
<evidence type="ECO:0000256" key="2">
    <source>
        <dbReference type="ARBA" id="ARBA00004496"/>
    </source>
</evidence>
<dbReference type="RefSeq" id="XP_001021031.2">
    <property type="nucleotide sequence ID" value="XM_001021031.2"/>
</dbReference>
<dbReference type="Proteomes" id="UP000009168">
    <property type="component" value="Unassembled WGS sequence"/>
</dbReference>
<dbReference type="InParanoid" id="I7M2L9"/>
<keyword evidence="6" id="KW-0808">Transferase</keyword>
<dbReference type="CDD" id="cd02440">
    <property type="entry name" value="AdoMet_MTases"/>
    <property type="match status" value="1"/>
</dbReference>
<keyword evidence="13" id="KW-1185">Reference proteome</keyword>
<protein>
    <submittedName>
        <fullName evidence="12">Methyltransferase</fullName>
    </submittedName>
</protein>
<dbReference type="GO" id="GO:0016435">
    <property type="term" value="F:rRNA (guanine) methyltransferase activity"/>
    <property type="evidence" value="ECO:0007669"/>
    <property type="project" value="InterPro"/>
</dbReference>
<dbReference type="GO" id="GO:0005737">
    <property type="term" value="C:cytoplasm"/>
    <property type="evidence" value="ECO:0007669"/>
    <property type="project" value="UniProtKB-SubCell"/>
</dbReference>
<gene>
    <name evidence="12" type="ORF">TTHERM_00305590</name>
</gene>
<dbReference type="STRING" id="312017.I7M2L9"/>
<dbReference type="eggNOG" id="KOG1541">
    <property type="taxonomic scope" value="Eukaryota"/>
</dbReference>
<keyword evidence="7" id="KW-0949">S-adenosyl-L-methionine</keyword>
<evidence type="ECO:0000259" key="10">
    <source>
        <dbReference type="Pfam" id="PF08241"/>
    </source>
</evidence>
<dbReference type="KEGG" id="tet:TTHERM_00305590"/>
<feature type="domain" description="Methyltransferase type 11" evidence="10">
    <location>
        <begin position="55"/>
        <end position="157"/>
    </location>
</feature>
<dbReference type="OrthoDB" id="2877at2759"/>
<dbReference type="FunCoup" id="I7M2L9">
    <property type="interactions" value="565"/>
</dbReference>
<feature type="compositionally biased region" description="Basic and acidic residues" evidence="9">
    <location>
        <begin position="246"/>
        <end position="271"/>
    </location>
</feature>
<dbReference type="AlphaFoldDB" id="I7M2L9"/>
<feature type="region of interest" description="Disordered" evidence="9">
    <location>
        <begin position="231"/>
        <end position="284"/>
    </location>
</feature>
<dbReference type="SUPFAM" id="SSF53335">
    <property type="entry name" value="S-adenosyl-L-methionine-dependent methyltransferases"/>
    <property type="match status" value="1"/>
</dbReference>
<evidence type="ECO:0000256" key="4">
    <source>
        <dbReference type="ARBA" id="ARBA00022490"/>
    </source>
</evidence>
<keyword evidence="8" id="KW-0539">Nucleus</keyword>
<feature type="compositionally biased region" description="Basic residues" evidence="9">
    <location>
        <begin position="272"/>
        <end position="284"/>
    </location>
</feature>
<evidence type="ECO:0000256" key="6">
    <source>
        <dbReference type="ARBA" id="ARBA00022679"/>
    </source>
</evidence>
<evidence type="ECO:0000256" key="1">
    <source>
        <dbReference type="ARBA" id="ARBA00004123"/>
    </source>
</evidence>
<proteinExistence type="inferred from homology"/>
<comment type="subcellular location">
    <subcellularLocation>
        <location evidence="2">Cytoplasm</location>
    </subcellularLocation>
    <subcellularLocation>
        <location evidence="1">Nucleus</location>
    </subcellularLocation>
</comment>
<evidence type="ECO:0000256" key="3">
    <source>
        <dbReference type="ARBA" id="ARBA00005547"/>
    </source>
</evidence>
<comment type="similarity">
    <text evidence="3">Belongs to the class I-like SAM-binding methyltransferase superfamily. BUD23/WBSCR22 family.</text>
</comment>
<evidence type="ECO:0000256" key="5">
    <source>
        <dbReference type="ARBA" id="ARBA00022603"/>
    </source>
</evidence>
<name>I7M2L9_TETTS</name>
<dbReference type="InterPro" id="IPR039769">
    <property type="entry name" value="Bud23-like"/>
</dbReference>
<dbReference type="InterPro" id="IPR022238">
    <property type="entry name" value="Bud23_C"/>
</dbReference>
<dbReference type="GO" id="GO:0005730">
    <property type="term" value="C:nucleolus"/>
    <property type="evidence" value="ECO:0007669"/>
    <property type="project" value="TreeGrafter"/>
</dbReference>
<dbReference type="PANTHER" id="PTHR12734:SF0">
    <property type="entry name" value="18S RRNA (GUANINE-N(7))-METHYLTRANSFERASE-RELATED"/>
    <property type="match status" value="1"/>
</dbReference>
<evidence type="ECO:0000313" key="13">
    <source>
        <dbReference type="Proteomes" id="UP000009168"/>
    </source>
</evidence>
<dbReference type="GO" id="GO:0070476">
    <property type="term" value="P:rRNA (guanine-N7)-methylation"/>
    <property type="evidence" value="ECO:0007669"/>
    <property type="project" value="InterPro"/>
</dbReference>
<sequence length="284" mass="31991">MATRPENICPPEIYYNQDEAVKYTNSTRIIEIQEQLTERCIELLNIPEGEDQLILDIGCGSGLSGAQLSEHNHHWVGIDISRDMLNVAVERESEGDLYEIDMGQGFNFRHGVFDSAISVSALQWLCVASKKSYNPVARLKKFFQSLYNSLRAGGKAVLQFYPDGAQQLEMITTAAMKCGFGGGVVVDYPNSAKAKKLYLVIQAGGDTREQNIVMINGLEDENEEEAKFNAAQKQKQIHKAKKPKIKSKEWIQNKKERQRAQGREVRPDSKYTGRKRSGPSKYLK</sequence>
<evidence type="ECO:0000259" key="11">
    <source>
        <dbReference type="Pfam" id="PF12589"/>
    </source>
</evidence>
<feature type="compositionally biased region" description="Basic residues" evidence="9">
    <location>
        <begin position="235"/>
        <end position="245"/>
    </location>
</feature>
<reference evidence="13" key="1">
    <citation type="journal article" date="2006" name="PLoS Biol.">
        <title>Macronuclear genome sequence of the ciliate Tetrahymena thermophila, a model eukaryote.</title>
        <authorList>
            <person name="Eisen J.A."/>
            <person name="Coyne R.S."/>
            <person name="Wu M."/>
            <person name="Wu D."/>
            <person name="Thiagarajan M."/>
            <person name="Wortman J.R."/>
            <person name="Badger J.H."/>
            <person name="Ren Q."/>
            <person name="Amedeo P."/>
            <person name="Jones K.M."/>
            <person name="Tallon L.J."/>
            <person name="Delcher A.L."/>
            <person name="Salzberg S.L."/>
            <person name="Silva J.C."/>
            <person name="Haas B.J."/>
            <person name="Majoros W.H."/>
            <person name="Farzad M."/>
            <person name="Carlton J.M."/>
            <person name="Smith R.K. Jr."/>
            <person name="Garg J."/>
            <person name="Pearlman R.E."/>
            <person name="Karrer K.M."/>
            <person name="Sun L."/>
            <person name="Manning G."/>
            <person name="Elde N.C."/>
            <person name="Turkewitz A.P."/>
            <person name="Asai D.J."/>
            <person name="Wilkes D.E."/>
            <person name="Wang Y."/>
            <person name="Cai H."/>
            <person name="Collins K."/>
            <person name="Stewart B.A."/>
            <person name="Lee S.R."/>
            <person name="Wilamowska K."/>
            <person name="Weinberg Z."/>
            <person name="Ruzzo W.L."/>
            <person name="Wloga D."/>
            <person name="Gaertig J."/>
            <person name="Frankel J."/>
            <person name="Tsao C.-C."/>
            <person name="Gorovsky M.A."/>
            <person name="Keeling P.J."/>
            <person name="Waller R.F."/>
            <person name="Patron N.J."/>
            <person name="Cherry J.M."/>
            <person name="Stover N.A."/>
            <person name="Krieger C.J."/>
            <person name="del Toro C."/>
            <person name="Ryder H.F."/>
            <person name="Williamson S.C."/>
            <person name="Barbeau R.A."/>
            <person name="Hamilton E.P."/>
            <person name="Orias E."/>
        </authorList>
    </citation>
    <scope>NUCLEOTIDE SEQUENCE [LARGE SCALE GENOMIC DNA]</scope>
    <source>
        <strain evidence="13">SB210</strain>
    </source>
</reference>
<dbReference type="Pfam" id="PF12589">
    <property type="entry name" value="WBS_methylT"/>
    <property type="match status" value="1"/>
</dbReference>
<dbReference type="PANTHER" id="PTHR12734">
    <property type="entry name" value="METHYLTRANSFERASE-RELATED"/>
    <property type="match status" value="1"/>
</dbReference>
<evidence type="ECO:0000256" key="8">
    <source>
        <dbReference type="ARBA" id="ARBA00023242"/>
    </source>
</evidence>
<feature type="domain" description="18S rRNA (guanine(1575)-N(7))-methyltransferase Bud23 C-terminal" evidence="11">
    <location>
        <begin position="220"/>
        <end position="277"/>
    </location>
</feature>
<keyword evidence="4" id="KW-0963">Cytoplasm</keyword>
<dbReference type="GeneID" id="7829321"/>
<dbReference type="Gene3D" id="3.40.50.150">
    <property type="entry name" value="Vaccinia Virus protein VP39"/>
    <property type="match status" value="1"/>
</dbReference>